<reference evidence="2" key="1">
    <citation type="submission" date="2020-07" db="EMBL/GenBank/DDBJ databases">
        <authorList>
            <person name="Lin J."/>
        </authorList>
    </citation>
    <scope>NUCLEOTIDE SEQUENCE</scope>
</reference>
<evidence type="ECO:0000313" key="2">
    <source>
        <dbReference type="EMBL" id="CAD1824649.1"/>
    </source>
</evidence>
<accession>A0A6V7P1F5</accession>
<feature type="compositionally biased region" description="Low complexity" evidence="1">
    <location>
        <begin position="176"/>
        <end position="207"/>
    </location>
</feature>
<protein>
    <submittedName>
        <fullName evidence="2">Uncharacterized protein</fullName>
    </submittedName>
</protein>
<feature type="compositionally biased region" description="Low complexity" evidence="1">
    <location>
        <begin position="100"/>
        <end position="114"/>
    </location>
</feature>
<sequence length="223" mass="23236">MKPLLAGFGKEFGGSLTSGLGRFSDVLAGCSAAEGSSVLPGISERGTAVASYTGKIPCIRRICRRARGTRHPGTNSILTQTLTLTLTLTQPDPTPPHPSPVSTTSIRHPSSPSSSSPPPCELSLSLSLSPSPLLIPSSLFLRVLSKLRSQSQIALAFALIFSAPCAPAQRRRRPPRSSATTSPASSTSPSPTRSTISSSSRRSVASSMFTNIHGGSVNHRTSC</sequence>
<feature type="region of interest" description="Disordered" evidence="1">
    <location>
        <begin position="167"/>
        <end position="223"/>
    </location>
</feature>
<gene>
    <name evidence="2" type="ORF">CB5_LOCUS7860</name>
</gene>
<feature type="region of interest" description="Disordered" evidence="1">
    <location>
        <begin position="87"/>
        <end position="122"/>
    </location>
</feature>
<proteinExistence type="predicted"/>
<evidence type="ECO:0000256" key="1">
    <source>
        <dbReference type="SAM" id="MobiDB-lite"/>
    </source>
</evidence>
<organism evidence="2">
    <name type="scientific">Ananas comosus var. bracteatus</name>
    <name type="common">red pineapple</name>
    <dbReference type="NCBI Taxonomy" id="296719"/>
    <lineage>
        <taxon>Eukaryota</taxon>
        <taxon>Viridiplantae</taxon>
        <taxon>Streptophyta</taxon>
        <taxon>Embryophyta</taxon>
        <taxon>Tracheophyta</taxon>
        <taxon>Spermatophyta</taxon>
        <taxon>Magnoliopsida</taxon>
        <taxon>Liliopsida</taxon>
        <taxon>Poales</taxon>
        <taxon>Bromeliaceae</taxon>
        <taxon>Bromelioideae</taxon>
        <taxon>Ananas</taxon>
    </lineage>
</organism>
<dbReference type="EMBL" id="LR862144">
    <property type="protein sequence ID" value="CAD1824649.1"/>
    <property type="molecule type" value="Genomic_DNA"/>
</dbReference>
<dbReference type="AlphaFoldDB" id="A0A6V7P1F5"/>
<name>A0A6V7P1F5_ANACO</name>